<sequence length="596" mass="60822">MTPAETFSVALRLAFEVTPIDSVHGSNVPMLYLLHIVMHFRNLVKVHSAADTAALAKYMQELFEKCNVKGAVSVLAGALGVEAENLDVKERVVIGKHVQHQPFLFNGIEAVALVNPGKKERAWVCKNIRGREGWLLPAPAGRPAATPALTAAEAAAVAKNVSEILGNSGTGLPGCCKAERIEASVDDSSGDGSAPVAGSTPPAAIKVAFNWTDAHRADPCSTPLLDTLRPRMIPGGATTDAASSATAGGRGRRGRTARGGGAPAGGAGGARPPPTPPVSGVAKPHRGRRGAGVAKSVRSVRTEEQNAQLVAAEEMATDAFLQGQAAADVVTPPYTVREVEPNKAWAHGGVLVVVQFPFAIDDSWRQSLTHSHAKCRLVVPAGTAVGGGLYLAAVGLYNPNAVRAVASGDAEHEAARTDDGAAEKDGVEGDDAGEGSGDEGSGSSGVGDGSQDGGSQGGDGGAREGGAGDDGTSGGGGGDGGIGGPPPYVGDKRDTSPSRAATRFLPVSIGLHDVYLSALGMTNAQVGVAAGSVVRMRLIKGSAPSPFELELPFYYPKDLDVTAQASCVFQDRNQIAVGFPTVAPLAGEQHSFVMKD</sequence>
<evidence type="ECO:0000313" key="2">
    <source>
        <dbReference type="EMBL" id="OSX75389.1"/>
    </source>
</evidence>
<feature type="region of interest" description="Disordered" evidence="1">
    <location>
        <begin position="230"/>
        <end position="300"/>
    </location>
</feature>
<evidence type="ECO:0000256" key="1">
    <source>
        <dbReference type="SAM" id="MobiDB-lite"/>
    </source>
</evidence>
<name>A0A1X6P3D0_PORUM</name>
<accession>A0A1X6P3D0</accession>
<dbReference type="AlphaFoldDB" id="A0A1X6P3D0"/>
<reference evidence="2 3" key="1">
    <citation type="submission" date="2017-03" db="EMBL/GenBank/DDBJ databases">
        <title>WGS assembly of Porphyra umbilicalis.</title>
        <authorList>
            <person name="Brawley S.H."/>
            <person name="Blouin N.A."/>
            <person name="Ficko-Blean E."/>
            <person name="Wheeler G.L."/>
            <person name="Lohr M."/>
            <person name="Goodson H.V."/>
            <person name="Jenkins J.W."/>
            <person name="Blaby-Haas C.E."/>
            <person name="Helliwell K.E."/>
            <person name="Chan C."/>
            <person name="Marriage T."/>
            <person name="Bhattacharya D."/>
            <person name="Klein A.S."/>
            <person name="Badis Y."/>
            <person name="Brodie J."/>
            <person name="Cao Y."/>
            <person name="Collen J."/>
            <person name="Dittami S.M."/>
            <person name="Gachon C.M."/>
            <person name="Green B.R."/>
            <person name="Karpowicz S."/>
            <person name="Kim J.W."/>
            <person name="Kudahl U."/>
            <person name="Lin S."/>
            <person name="Michel G."/>
            <person name="Mittag M."/>
            <person name="Olson B.J."/>
            <person name="Pangilinan J."/>
            <person name="Peng Y."/>
            <person name="Qiu H."/>
            <person name="Shu S."/>
            <person name="Singer J.T."/>
            <person name="Smith A.G."/>
            <person name="Sprecher B.N."/>
            <person name="Wagner V."/>
            <person name="Wang W."/>
            <person name="Wang Z.-Y."/>
            <person name="Yan J."/>
            <person name="Yarish C."/>
            <person name="Zoeuner-Riek S."/>
            <person name="Zhuang Y."/>
            <person name="Zou Y."/>
            <person name="Lindquist E.A."/>
            <person name="Grimwood J."/>
            <person name="Barry K."/>
            <person name="Rokhsar D.S."/>
            <person name="Schmutz J."/>
            <person name="Stiller J.W."/>
            <person name="Grossman A.R."/>
            <person name="Prochnik S.E."/>
        </authorList>
    </citation>
    <scope>NUCLEOTIDE SEQUENCE [LARGE SCALE GENOMIC DNA]</scope>
    <source>
        <strain evidence="2">4086291</strain>
    </source>
</reference>
<feature type="compositionally biased region" description="Basic and acidic residues" evidence="1">
    <location>
        <begin position="409"/>
        <end position="427"/>
    </location>
</feature>
<keyword evidence="3" id="KW-1185">Reference proteome</keyword>
<feature type="compositionally biased region" description="Gly residues" evidence="1">
    <location>
        <begin position="438"/>
        <end position="483"/>
    </location>
</feature>
<protein>
    <submittedName>
        <fullName evidence="2">Uncharacterized protein</fullName>
    </submittedName>
</protein>
<gene>
    <name evidence="2" type="ORF">BU14_0238s0012</name>
</gene>
<organism evidence="2 3">
    <name type="scientific">Porphyra umbilicalis</name>
    <name type="common">Purple laver</name>
    <name type="synonym">Red alga</name>
    <dbReference type="NCBI Taxonomy" id="2786"/>
    <lineage>
        <taxon>Eukaryota</taxon>
        <taxon>Rhodophyta</taxon>
        <taxon>Bangiophyceae</taxon>
        <taxon>Bangiales</taxon>
        <taxon>Bangiaceae</taxon>
        <taxon>Porphyra</taxon>
    </lineage>
</organism>
<dbReference type="Proteomes" id="UP000218209">
    <property type="component" value="Unassembled WGS sequence"/>
</dbReference>
<evidence type="ECO:0000313" key="3">
    <source>
        <dbReference type="Proteomes" id="UP000218209"/>
    </source>
</evidence>
<feature type="compositionally biased region" description="Low complexity" evidence="1">
    <location>
        <begin position="234"/>
        <end position="247"/>
    </location>
</feature>
<feature type="compositionally biased region" description="Gly residues" evidence="1">
    <location>
        <begin position="257"/>
        <end position="269"/>
    </location>
</feature>
<proteinExistence type="predicted"/>
<dbReference type="EMBL" id="KV918905">
    <property type="protein sequence ID" value="OSX75389.1"/>
    <property type="molecule type" value="Genomic_DNA"/>
</dbReference>
<feature type="region of interest" description="Disordered" evidence="1">
    <location>
        <begin position="408"/>
        <end position="497"/>
    </location>
</feature>
<feature type="compositionally biased region" description="Acidic residues" evidence="1">
    <location>
        <begin position="428"/>
        <end position="437"/>
    </location>
</feature>